<feature type="short sequence motif" description="HXTX 1" evidence="2">
    <location>
        <begin position="38"/>
        <end position="41"/>
    </location>
</feature>
<dbReference type="EMBL" id="BONV01000019">
    <property type="protein sequence ID" value="GIG81279.1"/>
    <property type="molecule type" value="Genomic_DNA"/>
</dbReference>
<dbReference type="GO" id="GO:0008664">
    <property type="term" value="F:RNA 2',3'-cyclic 3'-phosphodiesterase activity"/>
    <property type="evidence" value="ECO:0007669"/>
    <property type="project" value="UniProtKB-EC"/>
</dbReference>
<organism evidence="3 4">
    <name type="scientific">Planotetraspora kaengkrachanensis</name>
    <dbReference type="NCBI Taxonomy" id="575193"/>
    <lineage>
        <taxon>Bacteria</taxon>
        <taxon>Bacillati</taxon>
        <taxon>Actinomycetota</taxon>
        <taxon>Actinomycetes</taxon>
        <taxon>Streptosporangiales</taxon>
        <taxon>Streptosporangiaceae</taxon>
        <taxon>Planotetraspora</taxon>
    </lineage>
</organism>
<comment type="similarity">
    <text evidence="2">Belongs to the 2H phosphoesterase superfamily. ThpR family.</text>
</comment>
<name>A0A8J3PUH7_9ACTN</name>
<dbReference type="Proteomes" id="UP000630097">
    <property type="component" value="Unassembled WGS sequence"/>
</dbReference>
<dbReference type="EC" id="3.1.4.58" evidence="2"/>
<dbReference type="PANTHER" id="PTHR35561">
    <property type="entry name" value="RNA 2',3'-CYCLIC PHOSPHODIESTERASE"/>
    <property type="match status" value="1"/>
</dbReference>
<dbReference type="AlphaFoldDB" id="A0A8J3PUH7"/>
<feature type="active site" description="Proton acceptor" evidence="2">
    <location>
        <position position="125"/>
    </location>
</feature>
<dbReference type="Gene3D" id="3.90.1140.10">
    <property type="entry name" value="Cyclic phosphodiesterase"/>
    <property type="match status" value="1"/>
</dbReference>
<dbReference type="Pfam" id="PF13563">
    <property type="entry name" value="2_5_RNA_ligase2"/>
    <property type="match status" value="1"/>
</dbReference>
<evidence type="ECO:0000256" key="2">
    <source>
        <dbReference type="HAMAP-Rule" id="MF_01940"/>
    </source>
</evidence>
<accession>A0A8J3PUH7</accession>
<proteinExistence type="inferred from homology"/>
<protein>
    <recommendedName>
        <fullName evidence="2">RNA 2',3'-cyclic phosphodiesterase</fullName>
        <shortName evidence="2">RNA 2',3'-CPDase</shortName>
        <ecNumber evidence="2">3.1.4.58</ecNumber>
    </recommendedName>
</protein>
<reference evidence="3 4" key="1">
    <citation type="submission" date="2021-01" db="EMBL/GenBank/DDBJ databases">
        <title>Whole genome shotgun sequence of Planotetraspora kaengkrachanensis NBRC 104272.</title>
        <authorList>
            <person name="Komaki H."/>
            <person name="Tamura T."/>
        </authorList>
    </citation>
    <scope>NUCLEOTIDE SEQUENCE [LARGE SCALE GENOMIC DNA]</scope>
    <source>
        <strain evidence="3 4">NBRC 104272</strain>
    </source>
</reference>
<dbReference type="HAMAP" id="MF_01940">
    <property type="entry name" value="RNA_CPDase"/>
    <property type="match status" value="1"/>
</dbReference>
<dbReference type="NCBIfam" id="TIGR02258">
    <property type="entry name" value="2_5_ligase"/>
    <property type="match status" value="1"/>
</dbReference>
<keyword evidence="4" id="KW-1185">Reference proteome</keyword>
<feature type="short sequence motif" description="HXTX 2" evidence="2">
    <location>
        <begin position="125"/>
        <end position="128"/>
    </location>
</feature>
<dbReference type="PANTHER" id="PTHR35561:SF1">
    <property type="entry name" value="RNA 2',3'-CYCLIC PHOSPHODIESTERASE"/>
    <property type="match status" value="1"/>
</dbReference>
<dbReference type="InterPro" id="IPR009097">
    <property type="entry name" value="Cyclic_Pdiesterase"/>
</dbReference>
<evidence type="ECO:0000313" key="4">
    <source>
        <dbReference type="Proteomes" id="UP000630097"/>
    </source>
</evidence>
<dbReference type="InterPro" id="IPR004175">
    <property type="entry name" value="RNA_CPDase"/>
</dbReference>
<comment type="catalytic activity">
    <reaction evidence="2">
        <text>a 3'-end 2',3'-cyclophospho-ribonucleotide-RNA + H2O = a 3'-end 2'-phospho-ribonucleotide-RNA + H(+)</text>
        <dbReference type="Rhea" id="RHEA:11828"/>
        <dbReference type="Rhea" id="RHEA-COMP:10464"/>
        <dbReference type="Rhea" id="RHEA-COMP:17353"/>
        <dbReference type="ChEBI" id="CHEBI:15377"/>
        <dbReference type="ChEBI" id="CHEBI:15378"/>
        <dbReference type="ChEBI" id="CHEBI:83064"/>
        <dbReference type="ChEBI" id="CHEBI:173113"/>
        <dbReference type="EC" id="3.1.4.58"/>
    </reaction>
</comment>
<dbReference type="SUPFAM" id="SSF55144">
    <property type="entry name" value="LigT-like"/>
    <property type="match status" value="1"/>
</dbReference>
<keyword evidence="1 2" id="KW-0378">Hydrolase</keyword>
<gene>
    <name evidence="3" type="ORF">Pka01_44060</name>
</gene>
<comment type="caution">
    <text evidence="3">The sequence shown here is derived from an EMBL/GenBank/DDBJ whole genome shotgun (WGS) entry which is preliminary data.</text>
</comment>
<dbReference type="GO" id="GO:0004113">
    <property type="term" value="F:2',3'-cyclic-nucleotide 3'-phosphodiesterase activity"/>
    <property type="evidence" value="ECO:0007669"/>
    <property type="project" value="InterPro"/>
</dbReference>
<feature type="active site" description="Proton donor" evidence="2">
    <location>
        <position position="38"/>
    </location>
</feature>
<evidence type="ECO:0000313" key="3">
    <source>
        <dbReference type="EMBL" id="GIG81279.1"/>
    </source>
</evidence>
<evidence type="ECO:0000256" key="1">
    <source>
        <dbReference type="ARBA" id="ARBA00022801"/>
    </source>
</evidence>
<sequence length="182" mass="19932">MFLALLPPSEALEEVAAAIGPVRDEWPGLRWIDPSLWHVTLAFLGEVPDRVLPDLHVRLARAASRHPPATLSFAGSGAFPSPAHGRVFWAGLGDGPSLKGLADSLAAGARRAGAMEKDRTRFHPHLTLARSRDGVDLWPLVRATSTFSGRSWEAKAVHLMRSHLGPRVRYEHVEAYSLGRRD</sequence>
<comment type="function">
    <text evidence="2">Hydrolyzes RNA 2',3'-cyclic phosphodiester to an RNA 2'-phosphomonoester.</text>
</comment>